<evidence type="ECO:0000313" key="7">
    <source>
        <dbReference type="Proteomes" id="UP001595751"/>
    </source>
</evidence>
<dbReference type="RefSeq" id="WP_290288837.1">
    <property type="nucleotide sequence ID" value="NZ_CP047211.1"/>
</dbReference>
<evidence type="ECO:0000256" key="2">
    <source>
        <dbReference type="ARBA" id="ARBA00022679"/>
    </source>
</evidence>
<keyword evidence="7" id="KW-1185">Reference proteome</keyword>
<evidence type="ECO:0000259" key="5">
    <source>
        <dbReference type="Pfam" id="PF13439"/>
    </source>
</evidence>
<dbReference type="PANTHER" id="PTHR45947:SF3">
    <property type="entry name" value="SULFOQUINOVOSYL TRANSFERASE SQD2"/>
    <property type="match status" value="1"/>
</dbReference>
<dbReference type="CDD" id="cd03801">
    <property type="entry name" value="GT4_PimA-like"/>
    <property type="match status" value="1"/>
</dbReference>
<evidence type="ECO:0000256" key="1">
    <source>
        <dbReference type="ARBA" id="ARBA00022676"/>
    </source>
</evidence>
<dbReference type="GO" id="GO:0016757">
    <property type="term" value="F:glycosyltransferase activity"/>
    <property type="evidence" value="ECO:0007669"/>
    <property type="project" value="UniProtKB-KW"/>
</dbReference>
<feature type="region of interest" description="Disordered" evidence="3">
    <location>
        <begin position="1"/>
        <end position="28"/>
    </location>
</feature>
<dbReference type="PANTHER" id="PTHR45947">
    <property type="entry name" value="SULFOQUINOVOSYL TRANSFERASE SQD2"/>
    <property type="match status" value="1"/>
</dbReference>
<evidence type="ECO:0000259" key="4">
    <source>
        <dbReference type="Pfam" id="PF00534"/>
    </source>
</evidence>
<proteinExistence type="predicted"/>
<dbReference type="EC" id="2.4.-.-" evidence="6"/>
<accession>A0ABV7ZNF7</accession>
<feature type="domain" description="Glycosyl transferase family 1" evidence="4">
    <location>
        <begin position="219"/>
        <end position="391"/>
    </location>
</feature>
<protein>
    <submittedName>
        <fullName evidence="6">Glycosyltransferase family 4 protein</fullName>
        <ecNumber evidence="6">2.4.-.-</ecNumber>
    </submittedName>
</protein>
<name>A0ABV7ZNF7_9CORY</name>
<organism evidence="6 7">
    <name type="scientific">Corynebacterium hansenii</name>
    <dbReference type="NCBI Taxonomy" id="394964"/>
    <lineage>
        <taxon>Bacteria</taxon>
        <taxon>Bacillati</taxon>
        <taxon>Actinomycetota</taxon>
        <taxon>Actinomycetes</taxon>
        <taxon>Mycobacteriales</taxon>
        <taxon>Corynebacteriaceae</taxon>
        <taxon>Corynebacterium</taxon>
    </lineage>
</organism>
<comment type="caution">
    <text evidence="6">The sequence shown here is derived from an EMBL/GenBank/DDBJ whole genome shotgun (WGS) entry which is preliminary data.</text>
</comment>
<gene>
    <name evidence="6" type="ORF">ACFORJ_06375</name>
</gene>
<sequence>MTAPGRGSASPLGGDGADGVSADGGPLCDGPRGAHPRVLLITNDFPPRQGGIESYLRDFCGTLDPGSLTVLASTRVSAAETRAHDAALPYRVHRLRDRVLLPLPHVARAAARIIAEEGIDVVWFGAAAPMGLVAGACRRAGAKRIISTTHGHEVGWSMLPVSRRALRIIGDGSDVVTYISRYTRNRFAAAFGPRTAFERLPSGVDVERFRPDPEAGARIRARHGIAADQPLIVCISRLVSRKGQDSLIASLPAVLEDLPDARLMIVGSGPYEGRLRALADAAGVADHVIFTGAVPYGELPDHYNAATVFAMPARTRGGGLDVEGLGIVYLEAQACGVPVIAGDSGGAPETVVDGVTGVVVDGRDRDALAAAVTGICSDAERARRMGEEGRRHVVKHWTWEVMGARLRRILAGGAARG</sequence>
<dbReference type="InterPro" id="IPR028098">
    <property type="entry name" value="Glyco_trans_4-like_N"/>
</dbReference>
<evidence type="ECO:0000313" key="6">
    <source>
        <dbReference type="EMBL" id="MFC3849789.1"/>
    </source>
</evidence>
<dbReference type="InterPro" id="IPR001296">
    <property type="entry name" value="Glyco_trans_1"/>
</dbReference>
<dbReference type="Pfam" id="PF00534">
    <property type="entry name" value="Glycos_transf_1"/>
    <property type="match status" value="1"/>
</dbReference>
<keyword evidence="2 6" id="KW-0808">Transferase</keyword>
<evidence type="ECO:0000256" key="3">
    <source>
        <dbReference type="SAM" id="MobiDB-lite"/>
    </source>
</evidence>
<dbReference type="EMBL" id="JBHRZN010000002">
    <property type="protein sequence ID" value="MFC3849789.1"/>
    <property type="molecule type" value="Genomic_DNA"/>
</dbReference>
<feature type="domain" description="Glycosyltransferase subfamily 4-like N-terminal" evidence="5">
    <location>
        <begin position="50"/>
        <end position="208"/>
    </location>
</feature>
<dbReference type="InterPro" id="IPR050194">
    <property type="entry name" value="Glycosyltransferase_grp1"/>
</dbReference>
<dbReference type="Gene3D" id="3.40.50.2000">
    <property type="entry name" value="Glycogen Phosphorylase B"/>
    <property type="match status" value="2"/>
</dbReference>
<dbReference type="SUPFAM" id="SSF53756">
    <property type="entry name" value="UDP-Glycosyltransferase/glycogen phosphorylase"/>
    <property type="match status" value="1"/>
</dbReference>
<dbReference type="Proteomes" id="UP001595751">
    <property type="component" value="Unassembled WGS sequence"/>
</dbReference>
<dbReference type="Pfam" id="PF13439">
    <property type="entry name" value="Glyco_transf_4"/>
    <property type="match status" value="1"/>
</dbReference>
<keyword evidence="1 6" id="KW-0328">Glycosyltransferase</keyword>
<reference evidence="7" key="1">
    <citation type="journal article" date="2019" name="Int. J. Syst. Evol. Microbiol.">
        <title>The Global Catalogue of Microorganisms (GCM) 10K type strain sequencing project: providing services to taxonomists for standard genome sequencing and annotation.</title>
        <authorList>
            <consortium name="The Broad Institute Genomics Platform"/>
            <consortium name="The Broad Institute Genome Sequencing Center for Infectious Disease"/>
            <person name="Wu L."/>
            <person name="Ma J."/>
        </authorList>
    </citation>
    <scope>NUCLEOTIDE SEQUENCE [LARGE SCALE GENOMIC DNA]</scope>
    <source>
        <strain evidence="7">CCUG 53252</strain>
    </source>
</reference>